<comment type="caution">
    <text evidence="1">The sequence shown here is derived from an EMBL/GenBank/DDBJ whole genome shotgun (WGS) entry which is preliminary data.</text>
</comment>
<organism evidence="1 2">
    <name type="scientific">Fluctibacter halophilus</name>
    <dbReference type="NCBI Taxonomy" id="226011"/>
    <lineage>
        <taxon>Bacteria</taxon>
        <taxon>Pseudomonadati</taxon>
        <taxon>Pseudomonadota</taxon>
        <taxon>Gammaproteobacteria</taxon>
        <taxon>Alteromonadales</taxon>
        <taxon>Alteromonadaceae</taxon>
        <taxon>Fluctibacter</taxon>
    </lineage>
</organism>
<protein>
    <submittedName>
        <fullName evidence="1">DUF2239 family protein</fullName>
    </submittedName>
</protein>
<accession>A0ABS8G3V5</accession>
<reference evidence="1 2" key="1">
    <citation type="submission" date="2021-10" db="EMBL/GenBank/DDBJ databases">
        <title>Draft genome of Aestuariibacter halophilus JC2043.</title>
        <authorList>
            <person name="Emsley S.A."/>
            <person name="Pfannmuller K.M."/>
            <person name="Ushijima B."/>
            <person name="Saw J.H."/>
            <person name="Videau P."/>
        </authorList>
    </citation>
    <scope>NUCLEOTIDE SEQUENCE [LARGE SCALE GENOMIC DNA]</scope>
    <source>
        <strain evidence="1 2">JC2043</strain>
    </source>
</reference>
<dbReference type="InterPro" id="IPR018715">
    <property type="entry name" value="DUF2239"/>
</dbReference>
<evidence type="ECO:0000313" key="2">
    <source>
        <dbReference type="Proteomes" id="UP001520878"/>
    </source>
</evidence>
<dbReference type="Pfam" id="PF09998">
    <property type="entry name" value="DUF2239"/>
    <property type="match status" value="1"/>
</dbReference>
<dbReference type="EMBL" id="JAJEWP010000001">
    <property type="protein sequence ID" value="MCC2615272.1"/>
    <property type="molecule type" value="Genomic_DNA"/>
</dbReference>
<keyword evidence="2" id="KW-1185">Reference proteome</keyword>
<gene>
    <name evidence="1" type="ORF">LJ739_03340</name>
</gene>
<dbReference type="Proteomes" id="UP001520878">
    <property type="component" value="Unassembled WGS sequence"/>
</dbReference>
<sequence length="191" mass="21918">MTMNAEYIAIYEKQLIARGDIIHVIRAIKARNQFIEPYLYEVNTCQRIDIDWYGSADEVIAKLPNTLAPTPAKRGRPKLGVTSKEVTLLPRHWQWLSKQRGGASTTLRRLVDQAINNMSAKEQLHMLQSQLYNLMTVMADEAGFEEASRALYRADNEAFQRAIQTWPDEIKQLLTEKFDTLFALSKEAHHG</sequence>
<name>A0ABS8G3V5_9ALTE</name>
<evidence type="ECO:0000313" key="1">
    <source>
        <dbReference type="EMBL" id="MCC2615272.1"/>
    </source>
</evidence>
<dbReference type="RefSeq" id="WP_229157179.1">
    <property type="nucleotide sequence ID" value="NZ_JAJEWP010000001.1"/>
</dbReference>
<proteinExistence type="predicted"/>